<dbReference type="EC" id="3.1.4.11" evidence="1 6"/>
<dbReference type="GO" id="GO:0007186">
    <property type="term" value="P:G protein-coupled receptor signaling pathway"/>
    <property type="evidence" value="ECO:0007669"/>
    <property type="project" value="TreeGrafter"/>
</dbReference>
<keyword evidence="12" id="KW-1185">Reference proteome</keyword>
<dbReference type="GO" id="GO:0048015">
    <property type="term" value="P:phosphatidylinositol-mediated signaling"/>
    <property type="evidence" value="ECO:0007669"/>
    <property type="project" value="TreeGrafter"/>
</dbReference>
<keyword evidence="5" id="KW-0807">Transducer</keyword>
<accession>A0AAV4CSL7</accession>
<evidence type="ECO:0000256" key="7">
    <source>
        <dbReference type="SAM" id="Coils"/>
    </source>
</evidence>
<reference evidence="11 12" key="1">
    <citation type="journal article" date="2021" name="Elife">
        <title>Chloroplast acquisition without the gene transfer in kleptoplastic sea slugs, Plakobranchus ocellatus.</title>
        <authorList>
            <person name="Maeda T."/>
            <person name="Takahashi S."/>
            <person name="Yoshida T."/>
            <person name="Shimamura S."/>
            <person name="Takaki Y."/>
            <person name="Nagai Y."/>
            <person name="Toyoda A."/>
            <person name="Suzuki Y."/>
            <person name="Arimoto A."/>
            <person name="Ishii H."/>
            <person name="Satoh N."/>
            <person name="Nishiyama T."/>
            <person name="Hasebe M."/>
            <person name="Maruyama T."/>
            <person name="Minagawa J."/>
            <person name="Obokata J."/>
            <person name="Shigenobu S."/>
        </authorList>
    </citation>
    <scope>NUCLEOTIDE SEQUENCE [LARGE SCALE GENOMIC DNA]</scope>
</reference>
<dbReference type="AlphaFoldDB" id="A0AAV4CSL7"/>
<keyword evidence="4 6" id="KW-0443">Lipid metabolism</keyword>
<feature type="coiled-coil region" evidence="7">
    <location>
        <begin position="441"/>
        <end position="512"/>
    </location>
</feature>
<feature type="coiled-coil region" evidence="7">
    <location>
        <begin position="661"/>
        <end position="688"/>
    </location>
</feature>
<evidence type="ECO:0000259" key="10">
    <source>
        <dbReference type="PROSITE" id="PS50008"/>
    </source>
</evidence>
<dbReference type="Pfam" id="PF00168">
    <property type="entry name" value="C2"/>
    <property type="match status" value="1"/>
</dbReference>
<feature type="compositionally biased region" description="Polar residues" evidence="8">
    <location>
        <begin position="289"/>
        <end position="336"/>
    </location>
</feature>
<dbReference type="SUPFAM" id="SSF69989">
    <property type="entry name" value="C-terminal domain of PLC-beta"/>
    <property type="match status" value="1"/>
</dbReference>
<dbReference type="InterPro" id="IPR000008">
    <property type="entry name" value="C2_dom"/>
</dbReference>
<feature type="compositionally biased region" description="Low complexity" evidence="8">
    <location>
        <begin position="707"/>
        <end position="729"/>
    </location>
</feature>
<gene>
    <name evidence="11" type="ORF">PoB_006137300</name>
</gene>
<proteinExistence type="predicted"/>
<protein>
    <recommendedName>
        <fullName evidence="1 6">Phosphoinositide phospholipase C</fullName>
        <ecNumber evidence="1 6">3.1.4.11</ecNumber>
    </recommendedName>
</protein>
<evidence type="ECO:0000313" key="12">
    <source>
        <dbReference type="Proteomes" id="UP000735302"/>
    </source>
</evidence>
<name>A0AAV4CSL7_9GAST</name>
<evidence type="ECO:0000256" key="1">
    <source>
        <dbReference type="ARBA" id="ARBA00012368"/>
    </source>
</evidence>
<dbReference type="PROSITE" id="PS50008">
    <property type="entry name" value="PIPLC_Y_DOMAIN"/>
    <property type="match status" value="1"/>
</dbReference>
<evidence type="ECO:0000256" key="4">
    <source>
        <dbReference type="ARBA" id="ARBA00023098"/>
    </source>
</evidence>
<dbReference type="PROSITE" id="PS50004">
    <property type="entry name" value="C2"/>
    <property type="match status" value="1"/>
</dbReference>
<feature type="compositionally biased region" description="Polar residues" evidence="8">
    <location>
        <begin position="779"/>
        <end position="788"/>
    </location>
</feature>
<dbReference type="GO" id="GO:0004435">
    <property type="term" value="F:phosphatidylinositol-4,5-bisphosphate phospholipase C activity"/>
    <property type="evidence" value="ECO:0007669"/>
    <property type="project" value="UniProtKB-EC"/>
</dbReference>
<dbReference type="SUPFAM" id="SSF51695">
    <property type="entry name" value="PLC-like phosphodiesterases"/>
    <property type="match status" value="1"/>
</dbReference>
<organism evidence="11 12">
    <name type="scientific">Plakobranchus ocellatus</name>
    <dbReference type="NCBI Taxonomy" id="259542"/>
    <lineage>
        <taxon>Eukaryota</taxon>
        <taxon>Metazoa</taxon>
        <taxon>Spiralia</taxon>
        <taxon>Lophotrochozoa</taxon>
        <taxon>Mollusca</taxon>
        <taxon>Gastropoda</taxon>
        <taxon>Heterobranchia</taxon>
        <taxon>Euthyneura</taxon>
        <taxon>Panpulmonata</taxon>
        <taxon>Sacoglossa</taxon>
        <taxon>Placobranchoidea</taxon>
        <taxon>Plakobranchidae</taxon>
        <taxon>Plakobranchus</taxon>
    </lineage>
</organism>
<dbReference type="Gene3D" id="2.60.40.150">
    <property type="entry name" value="C2 domain"/>
    <property type="match status" value="1"/>
</dbReference>
<dbReference type="InterPro" id="IPR017946">
    <property type="entry name" value="PLC-like_Pdiesterase_TIM-brl"/>
</dbReference>
<feature type="region of interest" description="Disordered" evidence="8">
    <location>
        <begin position="700"/>
        <end position="788"/>
    </location>
</feature>
<dbReference type="Gene3D" id="3.20.20.190">
    <property type="entry name" value="Phosphatidylinositol (PI) phosphodiesterase"/>
    <property type="match status" value="1"/>
</dbReference>
<evidence type="ECO:0000259" key="9">
    <source>
        <dbReference type="PROSITE" id="PS50004"/>
    </source>
</evidence>
<dbReference type="InterPro" id="IPR001711">
    <property type="entry name" value="PLipase_C_Pinositol-sp_Y"/>
</dbReference>
<dbReference type="SMART" id="SM00149">
    <property type="entry name" value="PLCYc"/>
    <property type="match status" value="1"/>
</dbReference>
<dbReference type="InterPro" id="IPR042531">
    <property type="entry name" value="PLC-beta_C_sf"/>
</dbReference>
<feature type="compositionally biased region" description="Low complexity" evidence="8">
    <location>
        <begin position="374"/>
        <end position="393"/>
    </location>
</feature>
<dbReference type="InterPro" id="IPR014815">
    <property type="entry name" value="PLC-beta_C"/>
</dbReference>
<feature type="region of interest" description="Disordered" evidence="8">
    <location>
        <begin position="274"/>
        <end position="412"/>
    </location>
</feature>
<dbReference type="PRINTS" id="PR00390">
    <property type="entry name" value="PHPHLIPASEC"/>
</dbReference>
<keyword evidence="2 6" id="KW-0378">Hydrolase</keyword>
<feature type="domain" description="C2" evidence="9">
    <location>
        <begin position="96"/>
        <end position="225"/>
    </location>
</feature>
<comment type="caution">
    <text evidence="11">The sequence shown here is derived from an EMBL/GenBank/DDBJ whole genome shotgun (WGS) entry which is preliminary data.</text>
</comment>
<dbReference type="PANTHER" id="PTHR10336">
    <property type="entry name" value="PHOSPHOINOSITIDE-SPECIFIC PHOSPHOLIPASE C FAMILY PROTEIN"/>
    <property type="match status" value="1"/>
</dbReference>
<dbReference type="Proteomes" id="UP000735302">
    <property type="component" value="Unassembled WGS sequence"/>
</dbReference>
<dbReference type="GO" id="GO:0046488">
    <property type="term" value="P:phosphatidylinositol metabolic process"/>
    <property type="evidence" value="ECO:0007669"/>
    <property type="project" value="TreeGrafter"/>
</dbReference>
<dbReference type="InterPro" id="IPR035892">
    <property type="entry name" value="C2_domain_sf"/>
</dbReference>
<keyword evidence="3 6" id="KW-0442">Lipid degradation</keyword>
<dbReference type="InterPro" id="IPR001192">
    <property type="entry name" value="PI-PLC_fam"/>
</dbReference>
<dbReference type="CDD" id="cd00275">
    <property type="entry name" value="C2_PLC_like"/>
    <property type="match status" value="1"/>
</dbReference>
<comment type="catalytic activity">
    <reaction evidence="6">
        <text>a 1,2-diacyl-sn-glycero-3-phospho-(1D-myo-inositol-4,5-bisphosphate) + H2O = 1D-myo-inositol 1,4,5-trisphosphate + a 1,2-diacyl-sn-glycerol + H(+)</text>
        <dbReference type="Rhea" id="RHEA:33179"/>
        <dbReference type="ChEBI" id="CHEBI:15377"/>
        <dbReference type="ChEBI" id="CHEBI:15378"/>
        <dbReference type="ChEBI" id="CHEBI:17815"/>
        <dbReference type="ChEBI" id="CHEBI:58456"/>
        <dbReference type="ChEBI" id="CHEBI:203600"/>
        <dbReference type="EC" id="3.1.4.11"/>
    </reaction>
</comment>
<evidence type="ECO:0000256" key="8">
    <source>
        <dbReference type="SAM" id="MobiDB-lite"/>
    </source>
</evidence>
<evidence type="ECO:0000313" key="11">
    <source>
        <dbReference type="EMBL" id="GFO34868.1"/>
    </source>
</evidence>
<feature type="non-terminal residue" evidence="11">
    <location>
        <position position="1"/>
    </location>
</feature>
<feature type="domain" description="PI-PLC Y-box" evidence="10">
    <location>
        <begin position="1"/>
        <end position="96"/>
    </location>
</feature>
<dbReference type="SUPFAM" id="SSF49562">
    <property type="entry name" value="C2 domain (Calcium/lipid-binding domain, CaLB)"/>
    <property type="match status" value="1"/>
</dbReference>
<dbReference type="GO" id="GO:0016042">
    <property type="term" value="P:lipid catabolic process"/>
    <property type="evidence" value="ECO:0007669"/>
    <property type="project" value="UniProtKB-KW"/>
</dbReference>
<evidence type="ECO:0000256" key="5">
    <source>
        <dbReference type="ARBA" id="ARBA00023224"/>
    </source>
</evidence>
<evidence type="ECO:0000256" key="2">
    <source>
        <dbReference type="ARBA" id="ARBA00022801"/>
    </source>
</evidence>
<keyword evidence="7" id="KW-0175">Coiled coil</keyword>
<dbReference type="Gene3D" id="1.20.1230.10">
    <property type="entry name" value="Phospholipase C beta, distal C-terminal domain"/>
    <property type="match status" value="1"/>
</dbReference>
<dbReference type="PANTHER" id="PTHR10336:SF149">
    <property type="entry name" value="1-PHOSPHATIDYLINOSITOL 4,5-BISPHOSPHATE PHOSPHODIESTERASE CLASSES I AND II"/>
    <property type="match status" value="1"/>
</dbReference>
<dbReference type="Pfam" id="PF00387">
    <property type="entry name" value="PI-PLC-Y"/>
    <property type="match status" value="1"/>
</dbReference>
<dbReference type="GO" id="GO:0005737">
    <property type="term" value="C:cytoplasm"/>
    <property type="evidence" value="ECO:0007669"/>
    <property type="project" value="TreeGrafter"/>
</dbReference>
<dbReference type="SMART" id="SM00239">
    <property type="entry name" value="C2"/>
    <property type="match status" value="1"/>
</dbReference>
<dbReference type="GO" id="GO:0051209">
    <property type="term" value="P:release of sequestered calcium ion into cytosol"/>
    <property type="evidence" value="ECO:0007669"/>
    <property type="project" value="TreeGrafter"/>
</dbReference>
<dbReference type="GO" id="GO:0005509">
    <property type="term" value="F:calcium ion binding"/>
    <property type="evidence" value="ECO:0007669"/>
    <property type="project" value="InterPro"/>
</dbReference>
<dbReference type="EMBL" id="BLXT01006948">
    <property type="protein sequence ID" value="GFO34868.1"/>
    <property type="molecule type" value="Genomic_DNA"/>
</dbReference>
<sequence length="788" mass="87965">RKRSYEITSFVESQATSLLKEFPVEFVNYNKRQMSRIYPRGTRVDSSNFMPQVFWNAGCQLVALNFQTLDLAMQVNLGMFEYNGRTGYILKPDFMRRPDRHFDPFAESTVDGIIAGTVSVKIISGQLLSDKKVGTYVEVDMYGLPTDTVRKKFRTKTVPNNGINPVYNEQPFVFEKVVLPNLAIVRIAVYEDQGKSLIGHRMLPVEGLRPGYRHIPLRNESNQPLLTPTLFVHIVVKDYVPGSLQNIADALYNPIAYQSSLEKHTQQLEILTGDFEEEVTAEERDPSSLKLSMSQYSETNGTDGGTTSSLVGMTTSASGLSDSGTNHRQNSVTNRGAVSMSPLPHSDSASGIQSRPVISRGGSMSHIPVSKQESSVSANSAASSTSSGPAPMSRMQSGLLGQENGISTPSILKTTKLSDTSILTPTPLSELKNHKAFLKCVAKRDKELEAVKRKAEKARESLEAQQQIAVDKLISSQTKTRISMDKHHSKILKKLAKEGKSTEQRQNQLKGELQELLTIQDLKHREMKAAHAKAILVLCKEHFQLELDVQARHHESMYDALHDIMETDHANHVKMLNGIHDQEKTELMKKMEVQNRDHMKLLSKKHKDKQELSRIKREVEREHVATVVTERNKLKDILDKRQGELETKLMEVKKDFKKDREEVLKAFKSNFEENMRQLEEELAGHLDDEDLNDDNEIEDTALKTPEINVNDSSNSSPSKMINSISSYSNTSAVSNNEDKPASPGPHTTVISVKSPGKSPENGDCDGAQGEGEVPADGKVNSQEQLTTM</sequence>
<evidence type="ECO:0000256" key="3">
    <source>
        <dbReference type="ARBA" id="ARBA00022963"/>
    </source>
</evidence>
<evidence type="ECO:0000256" key="6">
    <source>
        <dbReference type="RuleBase" id="RU361133"/>
    </source>
</evidence>
<dbReference type="FunFam" id="2.60.40.150:FF:000008">
    <property type="entry name" value="1-phosphatidylinositol 4,5-bisphosphate phosphodiesterase"/>
    <property type="match status" value="1"/>
</dbReference>
<dbReference type="Pfam" id="PF08703">
    <property type="entry name" value="PLC-beta_C"/>
    <property type="match status" value="1"/>
</dbReference>